<dbReference type="Proteomes" id="UP000316855">
    <property type="component" value="Chromosome"/>
</dbReference>
<protein>
    <submittedName>
        <fullName evidence="2">Transposase IS66 family protein</fullName>
    </submittedName>
</protein>
<evidence type="ECO:0000259" key="1">
    <source>
        <dbReference type="Pfam" id="PF03050"/>
    </source>
</evidence>
<keyword evidence="3" id="KW-1185">Reference proteome</keyword>
<proteinExistence type="predicted"/>
<reference evidence="2 3" key="1">
    <citation type="submission" date="2019-02" db="EMBL/GenBank/DDBJ databases">
        <title>Deep-cultivation of Planctomycetes and their phenomic and genomic characterization uncovers novel biology.</title>
        <authorList>
            <person name="Wiegand S."/>
            <person name="Jogler M."/>
            <person name="Boedeker C."/>
            <person name="Pinto D."/>
            <person name="Vollmers J."/>
            <person name="Rivas-Marin E."/>
            <person name="Kohn T."/>
            <person name="Peeters S.H."/>
            <person name="Heuer A."/>
            <person name="Rast P."/>
            <person name="Oberbeckmann S."/>
            <person name="Bunk B."/>
            <person name="Jeske O."/>
            <person name="Meyerdierks A."/>
            <person name="Storesund J.E."/>
            <person name="Kallscheuer N."/>
            <person name="Luecker S."/>
            <person name="Lage O.M."/>
            <person name="Pohl T."/>
            <person name="Merkel B.J."/>
            <person name="Hornburger P."/>
            <person name="Mueller R.-W."/>
            <person name="Bruemmer F."/>
            <person name="Labrenz M."/>
            <person name="Spormann A.M."/>
            <person name="Op den Camp H."/>
            <person name="Overmann J."/>
            <person name="Amann R."/>
            <person name="Jetten M.S.M."/>
            <person name="Mascher T."/>
            <person name="Medema M.H."/>
            <person name="Devos D.P."/>
            <person name="Kaster A.-K."/>
            <person name="Ovreas L."/>
            <person name="Rohde M."/>
            <person name="Galperin M.Y."/>
            <person name="Jogler C."/>
        </authorList>
    </citation>
    <scope>NUCLEOTIDE SEQUENCE [LARGE SCALE GENOMIC DNA]</scope>
    <source>
        <strain evidence="2 3">Pan161</strain>
    </source>
</reference>
<dbReference type="PANTHER" id="PTHR33678">
    <property type="entry name" value="BLL1576 PROTEIN"/>
    <property type="match status" value="1"/>
</dbReference>
<feature type="domain" description="Transposase IS66 central" evidence="1">
    <location>
        <begin position="8"/>
        <end position="105"/>
    </location>
</feature>
<dbReference type="Pfam" id="PF03050">
    <property type="entry name" value="DDE_Tnp_IS66"/>
    <property type="match status" value="1"/>
</dbReference>
<gene>
    <name evidence="2" type="ORF">Pan161_32110</name>
</gene>
<sequence length="163" mass="18495">MFSDIGSTVIEIACWAHTRSRFFKAVGSYPRESHQVLEWIRQLYDIEDRAHDSPVDARRELRVREAIPVLDRIETYLAELAPRTLPKSSLGKAVLYSPSDLIRFMESPYASWMQRLHVEHPELTTTFTLDASTRPSQKSSSTTSRLIISSEVVLVGLSSKDGT</sequence>
<dbReference type="InterPro" id="IPR004291">
    <property type="entry name" value="Transposase_IS66_central"/>
</dbReference>
<dbReference type="EMBL" id="CP036343">
    <property type="protein sequence ID" value="QDT91552.1"/>
    <property type="molecule type" value="Genomic_DNA"/>
</dbReference>
<dbReference type="InterPro" id="IPR052344">
    <property type="entry name" value="Transposase-related"/>
</dbReference>
<name>A0A517VEW5_9PLAN</name>
<evidence type="ECO:0000313" key="3">
    <source>
        <dbReference type="Proteomes" id="UP000316855"/>
    </source>
</evidence>
<dbReference type="KEGG" id="gax:Pan161_32110"/>
<accession>A0A517VEW5</accession>
<organism evidence="2 3">
    <name type="scientific">Gimesia algae</name>
    <dbReference type="NCBI Taxonomy" id="2527971"/>
    <lineage>
        <taxon>Bacteria</taxon>
        <taxon>Pseudomonadati</taxon>
        <taxon>Planctomycetota</taxon>
        <taxon>Planctomycetia</taxon>
        <taxon>Planctomycetales</taxon>
        <taxon>Planctomycetaceae</taxon>
        <taxon>Gimesia</taxon>
    </lineage>
</organism>
<evidence type="ECO:0000313" key="2">
    <source>
        <dbReference type="EMBL" id="QDT91552.1"/>
    </source>
</evidence>
<dbReference type="AlphaFoldDB" id="A0A517VEW5"/>